<comment type="caution">
    <text evidence="1">The sequence shown here is derived from an EMBL/GenBank/DDBJ whole genome shotgun (WGS) entry which is preliminary data.</text>
</comment>
<dbReference type="EMBL" id="CAJOBZ010000003">
    <property type="protein sequence ID" value="CAF4765943.1"/>
    <property type="molecule type" value="Genomic_DNA"/>
</dbReference>
<reference evidence="1" key="1">
    <citation type="submission" date="2021-02" db="EMBL/GenBank/DDBJ databases">
        <authorList>
            <person name="Steward A R."/>
        </authorList>
    </citation>
    <scope>NUCLEOTIDE SEQUENCE</scope>
</reference>
<evidence type="ECO:0000313" key="1">
    <source>
        <dbReference type="EMBL" id="CAF4765943.1"/>
    </source>
</evidence>
<evidence type="ECO:0000313" key="2">
    <source>
        <dbReference type="Proteomes" id="UP000663880"/>
    </source>
</evidence>
<accession>A0A821MB88</accession>
<dbReference type="Proteomes" id="UP000663880">
    <property type="component" value="Unassembled WGS sequence"/>
</dbReference>
<dbReference type="InterPro" id="IPR036691">
    <property type="entry name" value="Endo/exonu/phosph_ase_sf"/>
</dbReference>
<dbReference type="SUPFAM" id="SSF56219">
    <property type="entry name" value="DNase I-like"/>
    <property type="match status" value="1"/>
</dbReference>
<sequence length="157" mass="17906">MGRRKMHFLSVKLGDSGTEIVREGSILYDGKTKNEIDYILTNLSSNVHNIQVLNITCPSDHRPVRAAFNILPKSKNRSKFGRCPKPQIKNKKEVQTYTEALNSCSAALLDHWNDKDTVQACYDKITNAIDIGLKRVQEQEVTQTQRQSKLYQHAPKH</sequence>
<dbReference type="AlphaFoldDB" id="A0A821MB88"/>
<proteinExistence type="predicted"/>
<gene>
    <name evidence="1" type="ORF">PMACD_LOCUS1551</name>
</gene>
<organism evidence="1 2">
    <name type="scientific">Pieris macdunnoughi</name>
    <dbReference type="NCBI Taxonomy" id="345717"/>
    <lineage>
        <taxon>Eukaryota</taxon>
        <taxon>Metazoa</taxon>
        <taxon>Ecdysozoa</taxon>
        <taxon>Arthropoda</taxon>
        <taxon>Hexapoda</taxon>
        <taxon>Insecta</taxon>
        <taxon>Pterygota</taxon>
        <taxon>Neoptera</taxon>
        <taxon>Endopterygota</taxon>
        <taxon>Lepidoptera</taxon>
        <taxon>Glossata</taxon>
        <taxon>Ditrysia</taxon>
        <taxon>Papilionoidea</taxon>
        <taxon>Pieridae</taxon>
        <taxon>Pierinae</taxon>
        <taxon>Pieris</taxon>
    </lineage>
</organism>
<name>A0A821MB88_9NEOP</name>
<dbReference type="OrthoDB" id="410104at2759"/>
<keyword evidence="2" id="KW-1185">Reference proteome</keyword>
<protein>
    <submittedName>
        <fullName evidence="1">Uncharacterized protein</fullName>
    </submittedName>
</protein>